<dbReference type="Pfam" id="PF12791">
    <property type="entry name" value="RsgI_N"/>
    <property type="match status" value="1"/>
</dbReference>
<dbReference type="PROSITE" id="PS51849">
    <property type="entry name" value="RSGI_N"/>
    <property type="match status" value="1"/>
</dbReference>
<dbReference type="InterPro" id="IPR055431">
    <property type="entry name" value="RsgI_M"/>
</dbReference>
<reference evidence="9" key="1">
    <citation type="submission" date="2021-03" db="EMBL/GenBank/DDBJ databases">
        <title>Antimicrobial resistance genes in bacteria isolated from Japanese honey, and their potential for conferring macrolide and lincosamide resistance in the American foulbrood pathogen Paenibacillus larvae.</title>
        <authorList>
            <person name="Okamoto M."/>
            <person name="Kumagai M."/>
            <person name="Kanamori H."/>
            <person name="Takamatsu D."/>
        </authorList>
    </citation>
    <scope>NUCLEOTIDE SEQUENCE</scope>
    <source>
        <strain evidence="9">J43TS3</strain>
    </source>
</reference>
<dbReference type="EMBL" id="BORP01000001">
    <property type="protein sequence ID" value="GIO25646.1"/>
    <property type="molecule type" value="Genomic_DNA"/>
</dbReference>
<evidence type="ECO:0000256" key="2">
    <source>
        <dbReference type="ARBA" id="ARBA00022475"/>
    </source>
</evidence>
<feature type="domain" description="RsgI N-terminal anti-sigma" evidence="8">
    <location>
        <begin position="2"/>
        <end position="49"/>
    </location>
</feature>
<gene>
    <name evidence="9" type="primary">rsgI</name>
    <name evidence="9" type="ORF">J43TS3_02570</name>
</gene>
<dbReference type="AlphaFoldDB" id="A0A920C4F2"/>
<feature type="compositionally biased region" description="Basic and acidic residues" evidence="6">
    <location>
        <begin position="264"/>
        <end position="295"/>
    </location>
</feature>
<evidence type="ECO:0000256" key="6">
    <source>
        <dbReference type="SAM" id="MobiDB-lite"/>
    </source>
</evidence>
<accession>A0A920C4F2</accession>
<proteinExistence type="predicted"/>
<keyword evidence="3 7" id="KW-0812">Transmembrane</keyword>
<evidence type="ECO:0000313" key="9">
    <source>
        <dbReference type="EMBL" id="GIO25646.1"/>
    </source>
</evidence>
<feature type="region of interest" description="Disordered" evidence="6">
    <location>
        <begin position="236"/>
        <end position="395"/>
    </location>
</feature>
<sequence>MKKGIVMERHQKYMVVLTPDGSFEKAATIKGVDIGFEVIYEPIIEKTSTSVFQRNFFSIRTAALACIILIALLPLYFITNKNEAYAYVDIDINPSIELEISDNFKVADVKALNEDALRLLQKVKGLKGKKVEEAIDEIIHLSEENGYTNTAKNVLVGVHYVDKADAGNPLITKIHDHFSKKNTEWQVVTLEIPDEVRMKAEKAKQSMNEVLAKQVDTDKKDKQVLTEDEKEVLQSFYNRKNSLGTSKEKDTADEKPLNKGKKRTDKDLKEQLHPSELKDKNRDNHPKNNGKENQNKAKNQGKPHNIDINNSIHKGKGNNQEDHNKNRNHGKDGHKEQDKNKGKQHNKEHGKQKDNRNNGKNKGNNGKNGHHQHNNGNQKGKNKQDGFSYLHPYLY</sequence>
<dbReference type="InterPro" id="IPR024449">
    <property type="entry name" value="Anti-sigma_RsgI_N"/>
</dbReference>
<evidence type="ECO:0000256" key="7">
    <source>
        <dbReference type="SAM" id="Phobius"/>
    </source>
</evidence>
<dbReference type="RefSeq" id="WP_212919175.1">
    <property type="nucleotide sequence ID" value="NZ_BORP01000001.1"/>
</dbReference>
<evidence type="ECO:0000256" key="4">
    <source>
        <dbReference type="ARBA" id="ARBA00022989"/>
    </source>
</evidence>
<name>A0A920C4F2_9BACI</name>
<evidence type="ECO:0000256" key="3">
    <source>
        <dbReference type="ARBA" id="ARBA00022692"/>
    </source>
</evidence>
<keyword evidence="5 7" id="KW-0472">Membrane</keyword>
<feature type="compositionally biased region" description="Basic and acidic residues" evidence="6">
    <location>
        <begin position="246"/>
        <end position="257"/>
    </location>
</feature>
<comment type="caution">
    <text evidence="9">The sequence shown here is derived from an EMBL/GenBank/DDBJ whole genome shotgun (WGS) entry which is preliminary data.</text>
</comment>
<evidence type="ECO:0000256" key="5">
    <source>
        <dbReference type="ARBA" id="ARBA00023136"/>
    </source>
</evidence>
<evidence type="ECO:0000313" key="10">
    <source>
        <dbReference type="Proteomes" id="UP000676917"/>
    </source>
</evidence>
<feature type="transmembrane region" description="Helical" evidence="7">
    <location>
        <begin position="57"/>
        <end position="78"/>
    </location>
</feature>
<keyword evidence="2" id="KW-1003">Cell membrane</keyword>
<evidence type="ECO:0000259" key="8">
    <source>
        <dbReference type="PROSITE" id="PS51849"/>
    </source>
</evidence>
<keyword evidence="10" id="KW-1185">Reference proteome</keyword>
<comment type="subcellular location">
    <subcellularLocation>
        <location evidence="1">Cell membrane</location>
        <topology evidence="1">Single-pass membrane protein</topology>
    </subcellularLocation>
</comment>
<protein>
    <submittedName>
        <fullName evidence="9">Anti-sigma-I factor RsgI</fullName>
    </submittedName>
</protein>
<dbReference type="GO" id="GO:0005886">
    <property type="term" value="C:plasma membrane"/>
    <property type="evidence" value="ECO:0007669"/>
    <property type="project" value="UniProtKB-SubCell"/>
</dbReference>
<feature type="compositionally biased region" description="Low complexity" evidence="6">
    <location>
        <begin position="358"/>
        <end position="367"/>
    </location>
</feature>
<feature type="compositionally biased region" description="Basic and acidic residues" evidence="6">
    <location>
        <begin position="319"/>
        <end position="357"/>
    </location>
</feature>
<feature type="compositionally biased region" description="Polar residues" evidence="6">
    <location>
        <begin position="236"/>
        <end position="245"/>
    </location>
</feature>
<organism evidence="9 10">
    <name type="scientific">Ornithinibacillus bavariensis</name>
    <dbReference type="NCBI Taxonomy" id="545502"/>
    <lineage>
        <taxon>Bacteria</taxon>
        <taxon>Bacillati</taxon>
        <taxon>Bacillota</taxon>
        <taxon>Bacilli</taxon>
        <taxon>Bacillales</taxon>
        <taxon>Bacillaceae</taxon>
        <taxon>Ornithinibacillus</taxon>
    </lineage>
</organism>
<evidence type="ECO:0000256" key="1">
    <source>
        <dbReference type="ARBA" id="ARBA00004162"/>
    </source>
</evidence>
<keyword evidence="4 7" id="KW-1133">Transmembrane helix</keyword>
<dbReference type="Pfam" id="PF23750">
    <property type="entry name" value="RsgI_M"/>
    <property type="match status" value="1"/>
</dbReference>
<dbReference type="Proteomes" id="UP000676917">
    <property type="component" value="Unassembled WGS sequence"/>
</dbReference>